<evidence type="ECO:0000313" key="1">
    <source>
        <dbReference type="EMBL" id="NSL87739.1"/>
    </source>
</evidence>
<sequence>MKKKIRKKLDISKMKISKLSEANDKRMKAATLPPHTFECIDIKLF</sequence>
<dbReference type="Proteomes" id="UP000281028">
    <property type="component" value="Unassembled WGS sequence"/>
</dbReference>
<dbReference type="EMBL" id="RIAR02000001">
    <property type="protein sequence ID" value="NSL87739.1"/>
    <property type="molecule type" value="Genomic_DNA"/>
</dbReference>
<protein>
    <submittedName>
        <fullName evidence="1">Uncharacterized protein</fullName>
    </submittedName>
</protein>
<organism evidence="1 2">
    <name type="scientific">Chitinophaga solisilvae</name>
    <dbReference type="NCBI Taxonomy" id="1233460"/>
    <lineage>
        <taxon>Bacteria</taxon>
        <taxon>Pseudomonadati</taxon>
        <taxon>Bacteroidota</taxon>
        <taxon>Chitinophagia</taxon>
        <taxon>Chitinophagales</taxon>
        <taxon>Chitinophagaceae</taxon>
        <taxon>Chitinophaga</taxon>
    </lineage>
</organism>
<comment type="caution">
    <text evidence="1">The sequence shown here is derived from an EMBL/GenBank/DDBJ whole genome shotgun (WGS) entry which is preliminary data.</text>
</comment>
<dbReference type="RefSeq" id="WP_158631396.1">
    <property type="nucleotide sequence ID" value="NZ_JAABOK010000009.1"/>
</dbReference>
<name>A0A9Q5GTC3_9BACT</name>
<dbReference type="AlphaFoldDB" id="A0A9Q5GTC3"/>
<keyword evidence="2" id="KW-1185">Reference proteome</keyword>
<gene>
    <name evidence="1" type="ORF">ECE50_012900</name>
</gene>
<accession>A0A9Q5GTC3</accession>
<reference evidence="1" key="1">
    <citation type="submission" date="2020-05" db="EMBL/GenBank/DDBJ databases">
        <title>Chitinophaga laudate sp. nov., isolated from a tropical peat swamp.</title>
        <authorList>
            <person name="Goh C.B.S."/>
            <person name="Lee M.S."/>
            <person name="Parimannan S."/>
            <person name="Pasbakhsh P."/>
            <person name="Yule C.M."/>
            <person name="Rajandas H."/>
            <person name="Loke S."/>
            <person name="Croft L."/>
            <person name="Tan J.B.L."/>
        </authorList>
    </citation>
    <scope>NUCLEOTIDE SEQUENCE</scope>
    <source>
        <strain evidence="1">Mgbs1</strain>
    </source>
</reference>
<evidence type="ECO:0000313" key="2">
    <source>
        <dbReference type="Proteomes" id="UP000281028"/>
    </source>
</evidence>
<proteinExistence type="predicted"/>